<dbReference type="Pfam" id="PF05494">
    <property type="entry name" value="MlaC"/>
    <property type="match status" value="1"/>
</dbReference>
<proteinExistence type="predicted"/>
<evidence type="ECO:0000313" key="2">
    <source>
        <dbReference type="EMBL" id="MBE7940004.1"/>
    </source>
</evidence>
<dbReference type="PANTHER" id="PTHR36573">
    <property type="entry name" value="INTERMEMBRANE PHOSPHOLIPID TRANSPORT SYSTEM BINDING PROTEIN MLAC"/>
    <property type="match status" value="1"/>
</dbReference>
<dbReference type="RefSeq" id="WP_193779547.1">
    <property type="nucleotide sequence ID" value="NZ_JADDOJ010000014.1"/>
</dbReference>
<feature type="signal peptide" evidence="1">
    <location>
        <begin position="1"/>
        <end position="27"/>
    </location>
</feature>
<evidence type="ECO:0000256" key="1">
    <source>
        <dbReference type="SAM" id="SignalP"/>
    </source>
</evidence>
<organism evidence="2 3">
    <name type="scientific">Ramlibacter aquaticus</name>
    <dbReference type="NCBI Taxonomy" id="2780094"/>
    <lineage>
        <taxon>Bacteria</taxon>
        <taxon>Pseudomonadati</taxon>
        <taxon>Pseudomonadota</taxon>
        <taxon>Betaproteobacteria</taxon>
        <taxon>Burkholderiales</taxon>
        <taxon>Comamonadaceae</taxon>
        <taxon>Ramlibacter</taxon>
    </lineage>
</organism>
<accession>A0ABR9SCR1</accession>
<reference evidence="2 3" key="1">
    <citation type="submission" date="2020-10" db="EMBL/GenBank/DDBJ databases">
        <title>Draft genome of Ramlibacter aquaticus LMG 30558.</title>
        <authorList>
            <person name="Props R."/>
        </authorList>
    </citation>
    <scope>NUCLEOTIDE SEQUENCE [LARGE SCALE GENOMIC DNA]</scope>
    <source>
        <strain evidence="2 3">LMG 30558</strain>
    </source>
</reference>
<gene>
    <name evidence="2" type="ORF">IM725_05370</name>
</gene>
<comment type="caution">
    <text evidence="2">The sequence shown here is derived from an EMBL/GenBank/DDBJ whole genome shotgun (WGS) entry which is preliminary data.</text>
</comment>
<protein>
    <submittedName>
        <fullName evidence="2">ABC transporter substrate-binding protein</fullName>
    </submittedName>
</protein>
<dbReference type="Gene3D" id="1.10.10.640">
    <property type="entry name" value="phospholipid-binding protein"/>
    <property type="match status" value="1"/>
</dbReference>
<dbReference type="Proteomes" id="UP000715965">
    <property type="component" value="Unassembled WGS sequence"/>
</dbReference>
<keyword evidence="1" id="KW-0732">Signal</keyword>
<evidence type="ECO:0000313" key="3">
    <source>
        <dbReference type="Proteomes" id="UP000715965"/>
    </source>
</evidence>
<dbReference type="Gene3D" id="3.10.450.50">
    <property type="match status" value="1"/>
</dbReference>
<dbReference type="EMBL" id="JADDOJ010000014">
    <property type="protein sequence ID" value="MBE7940004.1"/>
    <property type="molecule type" value="Genomic_DNA"/>
</dbReference>
<name>A0ABR9SCR1_9BURK</name>
<dbReference type="PANTHER" id="PTHR36573:SF1">
    <property type="entry name" value="INTERMEMBRANE PHOSPHOLIPID TRANSPORT SYSTEM BINDING PROTEIN MLAC"/>
    <property type="match status" value="1"/>
</dbReference>
<sequence length="223" mass="24277">MKRRAFGIWVAGTALLAALGMPAIALAADEAPDALIKRISDETLADIKADKAIQAGDTGRIVNFVDRKIMPVVDFRRMTAAAVGPAWRQATPEQQKRLQDEFKLLLVRTYSGALAQVNDQVISVKPMRGAPTDDDVVVRTEIRGRGDPIQLDYRLEKTPGEGPGWKIYNLNVLGVWLVETYRSQFAQEINSKGIDGLITALAERNKANATPTPPAGMPTGKKG</sequence>
<keyword evidence="3" id="KW-1185">Reference proteome</keyword>
<feature type="chain" id="PRO_5046698022" evidence="1">
    <location>
        <begin position="28"/>
        <end position="223"/>
    </location>
</feature>
<dbReference type="PIRSF" id="PIRSF004649">
    <property type="entry name" value="MlaC"/>
    <property type="match status" value="1"/>
</dbReference>
<dbReference type="InterPro" id="IPR008869">
    <property type="entry name" value="MlaC/ttg2D"/>
</dbReference>